<feature type="domain" description="VanZ-like" evidence="2">
    <location>
        <begin position="8"/>
        <end position="127"/>
    </location>
</feature>
<dbReference type="OrthoDB" id="4335551at2"/>
<dbReference type="Proteomes" id="UP000272474">
    <property type="component" value="Unassembled WGS sequence"/>
</dbReference>
<feature type="compositionally biased region" description="Pro residues" evidence="1">
    <location>
        <begin position="149"/>
        <end position="163"/>
    </location>
</feature>
<comment type="caution">
    <text evidence="3">The sequence shown here is derived from an EMBL/GenBank/DDBJ whole genome shotgun (WGS) entry which is preliminary data.</text>
</comment>
<dbReference type="RefSeq" id="WP_120674540.1">
    <property type="nucleotide sequence ID" value="NZ_RBAL01000001.1"/>
</dbReference>
<dbReference type="InterPro" id="IPR006976">
    <property type="entry name" value="VanZ-like"/>
</dbReference>
<dbReference type="AlphaFoldDB" id="A0A3A9ZEQ5"/>
<proteinExistence type="predicted"/>
<sequence>MTALLLLVLYLAVTAWLALRPLDVLWVSPANLEPLATLREDVEQGPEEAGRVIFLGMLRLAPLGVLVPLLGRRFGGPRFVSLVHAVFAGAAISLALEFGQSLVPSRVANVDSVILDALGVALTHQLCYRRLRSFTCRASCPGERRAAPPSRPVPPGPPAPLPSPEAHRESATRRCAWGLGRHESTAPALTGRG</sequence>
<reference evidence="3 4" key="1">
    <citation type="journal article" date="2014" name="Int. J. Syst. Evol. Microbiol.">
        <title>Streptomyces hoynatensis sp. nov., isolated from deep marine sediment.</title>
        <authorList>
            <person name="Veyisoglu A."/>
            <person name="Sahin N."/>
        </authorList>
    </citation>
    <scope>NUCLEOTIDE SEQUENCE [LARGE SCALE GENOMIC DNA]</scope>
    <source>
        <strain evidence="3 4">KCTC 29097</strain>
    </source>
</reference>
<evidence type="ECO:0000256" key="1">
    <source>
        <dbReference type="SAM" id="MobiDB-lite"/>
    </source>
</evidence>
<feature type="region of interest" description="Disordered" evidence="1">
    <location>
        <begin position="141"/>
        <end position="193"/>
    </location>
</feature>
<gene>
    <name evidence="3" type="ORF">D7294_01430</name>
</gene>
<keyword evidence="4" id="KW-1185">Reference proteome</keyword>
<name>A0A3A9ZEQ5_9ACTN</name>
<evidence type="ECO:0000259" key="2">
    <source>
        <dbReference type="Pfam" id="PF04892"/>
    </source>
</evidence>
<organism evidence="3 4">
    <name type="scientific">Streptomyces hoynatensis</name>
    <dbReference type="NCBI Taxonomy" id="1141874"/>
    <lineage>
        <taxon>Bacteria</taxon>
        <taxon>Bacillati</taxon>
        <taxon>Actinomycetota</taxon>
        <taxon>Actinomycetes</taxon>
        <taxon>Kitasatosporales</taxon>
        <taxon>Streptomycetaceae</taxon>
        <taxon>Streptomyces</taxon>
    </lineage>
</organism>
<dbReference type="Pfam" id="PF04892">
    <property type="entry name" value="VanZ"/>
    <property type="match status" value="1"/>
</dbReference>
<accession>A0A3A9ZEQ5</accession>
<evidence type="ECO:0000313" key="3">
    <source>
        <dbReference type="EMBL" id="RKN46901.1"/>
    </source>
</evidence>
<protein>
    <submittedName>
        <fullName evidence="3">VanZ family protein</fullName>
    </submittedName>
</protein>
<evidence type="ECO:0000313" key="4">
    <source>
        <dbReference type="Proteomes" id="UP000272474"/>
    </source>
</evidence>
<dbReference type="EMBL" id="RBAL01000001">
    <property type="protein sequence ID" value="RKN46901.1"/>
    <property type="molecule type" value="Genomic_DNA"/>
</dbReference>